<evidence type="ECO:0000256" key="1">
    <source>
        <dbReference type="PROSITE-ProRule" id="PRU00117"/>
    </source>
</evidence>
<gene>
    <name evidence="3" type="ORF">AKO1_001112</name>
</gene>
<dbReference type="GO" id="GO:0003723">
    <property type="term" value="F:RNA binding"/>
    <property type="evidence" value="ECO:0007669"/>
    <property type="project" value="UniProtKB-UniRule"/>
</dbReference>
<dbReference type="SUPFAM" id="SSF54791">
    <property type="entry name" value="Eukaryotic type KH-domain (KH-domain type I)"/>
    <property type="match status" value="2"/>
</dbReference>
<sequence length="320" mass="36032">MFKKSVIFMFRQASIEVPKHLHRYIIGSKGSIISKIQEESGDDTKITIKPGEDTIIISSQSDLGISNATKFINDIHSRHKHQVDSSSMSLKSRTVVIPSSLHKYIIGKGGENINNIQRQTSCKIDLRGGSVTISCSVEPVDENLERCYQMIIELLESFNWHYNQRKGIFEETLKYDNVYHATQSKVEEQAKLMQSCFEAAKKAYESGDKKKAKQLSEQGKLHQLEMQKLKLEASKSVFEVINSGRDESTIDLHGQQLEEAIVLLKQRIKQIKVGTLTIITGQGNHSDKSGPRIKPGVKAFLNQNKIDFVEDGGKIQCKLV</sequence>
<dbReference type="InterPro" id="IPR053020">
    <property type="entry name" value="Smr_domain_protein"/>
</dbReference>
<organism evidence="3 4">
    <name type="scientific">Acrasis kona</name>
    <dbReference type="NCBI Taxonomy" id="1008807"/>
    <lineage>
        <taxon>Eukaryota</taxon>
        <taxon>Discoba</taxon>
        <taxon>Heterolobosea</taxon>
        <taxon>Tetramitia</taxon>
        <taxon>Eutetramitia</taxon>
        <taxon>Acrasidae</taxon>
        <taxon>Acrasis</taxon>
    </lineage>
</organism>
<dbReference type="AlphaFoldDB" id="A0AAW2ZBU5"/>
<dbReference type="Pfam" id="PF00013">
    <property type="entry name" value="KH_1"/>
    <property type="match status" value="2"/>
</dbReference>
<dbReference type="SUPFAM" id="SSF160443">
    <property type="entry name" value="SMR domain-like"/>
    <property type="match status" value="1"/>
</dbReference>
<dbReference type="InterPro" id="IPR036063">
    <property type="entry name" value="Smr_dom_sf"/>
</dbReference>
<keyword evidence="1" id="KW-0694">RNA-binding</keyword>
<dbReference type="Proteomes" id="UP001431209">
    <property type="component" value="Unassembled WGS sequence"/>
</dbReference>
<dbReference type="InterPro" id="IPR036612">
    <property type="entry name" value="KH_dom_type_1_sf"/>
</dbReference>
<protein>
    <recommendedName>
        <fullName evidence="2">Smr domain-containing protein</fullName>
    </recommendedName>
</protein>
<dbReference type="Gene3D" id="3.30.1370.110">
    <property type="match status" value="1"/>
</dbReference>
<name>A0AAW2ZBU5_9EUKA</name>
<dbReference type="InterPro" id="IPR004087">
    <property type="entry name" value="KH_dom"/>
</dbReference>
<dbReference type="SMART" id="SM00463">
    <property type="entry name" value="SMR"/>
    <property type="match status" value="1"/>
</dbReference>
<dbReference type="PANTHER" id="PTHR47417:SF1">
    <property type="entry name" value="SMR DOMAIN-CONTAINING PROTEIN YPL199C"/>
    <property type="match status" value="1"/>
</dbReference>
<feature type="domain" description="Smr" evidence="2">
    <location>
        <begin position="250"/>
        <end position="320"/>
    </location>
</feature>
<dbReference type="Gene3D" id="3.30.1370.10">
    <property type="entry name" value="K Homology domain, type 1"/>
    <property type="match status" value="2"/>
</dbReference>
<dbReference type="EMBL" id="JAOPGA020001325">
    <property type="protein sequence ID" value="KAL0487248.1"/>
    <property type="molecule type" value="Genomic_DNA"/>
</dbReference>
<dbReference type="SMART" id="SM00322">
    <property type="entry name" value="KH"/>
    <property type="match status" value="2"/>
</dbReference>
<reference evidence="3 4" key="1">
    <citation type="submission" date="2024-03" db="EMBL/GenBank/DDBJ databases">
        <title>The Acrasis kona genome and developmental transcriptomes reveal deep origins of eukaryotic multicellular pathways.</title>
        <authorList>
            <person name="Sheikh S."/>
            <person name="Fu C.-J."/>
            <person name="Brown M.W."/>
            <person name="Baldauf S.L."/>
        </authorList>
    </citation>
    <scope>NUCLEOTIDE SEQUENCE [LARGE SCALE GENOMIC DNA]</scope>
    <source>
        <strain evidence="3 4">ATCC MYA-3509</strain>
    </source>
</reference>
<dbReference type="InterPro" id="IPR013899">
    <property type="entry name" value="DUF1771"/>
</dbReference>
<dbReference type="PROSITE" id="PS50828">
    <property type="entry name" value="SMR"/>
    <property type="match status" value="1"/>
</dbReference>
<dbReference type="CDD" id="cd00105">
    <property type="entry name" value="KH-I"/>
    <property type="match status" value="1"/>
</dbReference>
<dbReference type="Pfam" id="PF01713">
    <property type="entry name" value="Smr"/>
    <property type="match status" value="1"/>
</dbReference>
<evidence type="ECO:0000313" key="3">
    <source>
        <dbReference type="EMBL" id="KAL0487248.1"/>
    </source>
</evidence>
<accession>A0AAW2ZBU5</accession>
<dbReference type="Pfam" id="PF08590">
    <property type="entry name" value="DUF1771"/>
    <property type="match status" value="1"/>
</dbReference>
<comment type="caution">
    <text evidence="3">The sequence shown here is derived from an EMBL/GenBank/DDBJ whole genome shotgun (WGS) entry which is preliminary data.</text>
</comment>
<keyword evidence="4" id="KW-1185">Reference proteome</keyword>
<dbReference type="PANTHER" id="PTHR47417">
    <property type="entry name" value="SMR DOMAIN-CONTAINING PROTEIN YPL199C"/>
    <property type="match status" value="1"/>
</dbReference>
<proteinExistence type="predicted"/>
<dbReference type="InterPro" id="IPR002625">
    <property type="entry name" value="Smr_dom"/>
</dbReference>
<dbReference type="SMART" id="SM01162">
    <property type="entry name" value="DUF1771"/>
    <property type="match status" value="1"/>
</dbReference>
<dbReference type="InterPro" id="IPR004088">
    <property type="entry name" value="KH_dom_type_1"/>
</dbReference>
<dbReference type="PROSITE" id="PS50084">
    <property type="entry name" value="KH_TYPE_1"/>
    <property type="match status" value="2"/>
</dbReference>
<evidence type="ECO:0000259" key="2">
    <source>
        <dbReference type="PROSITE" id="PS50828"/>
    </source>
</evidence>
<evidence type="ECO:0000313" key="4">
    <source>
        <dbReference type="Proteomes" id="UP001431209"/>
    </source>
</evidence>